<dbReference type="Pfam" id="PF07992">
    <property type="entry name" value="Pyr_redox_2"/>
    <property type="match status" value="1"/>
</dbReference>
<organism evidence="3 4">
    <name type="scientific">Eggerthella lenta</name>
    <name type="common">Eubacterium lentum</name>
    <dbReference type="NCBI Taxonomy" id="84112"/>
    <lineage>
        <taxon>Bacteria</taxon>
        <taxon>Bacillati</taxon>
        <taxon>Actinomycetota</taxon>
        <taxon>Coriobacteriia</taxon>
        <taxon>Eggerthellales</taxon>
        <taxon>Eggerthellaceae</taxon>
        <taxon>Eggerthella</taxon>
    </lineage>
</organism>
<dbReference type="InterPro" id="IPR036188">
    <property type="entry name" value="FAD/NAD-bd_sf"/>
</dbReference>
<dbReference type="PIRSF" id="PIRSF038984">
    <property type="entry name" value="FAD_binding_protein"/>
    <property type="match status" value="1"/>
</dbReference>
<dbReference type="InterPro" id="IPR023753">
    <property type="entry name" value="FAD/NAD-binding_dom"/>
</dbReference>
<accession>A0A369MJC4</accession>
<dbReference type="InterPro" id="IPR028348">
    <property type="entry name" value="FAD-binding_protein"/>
</dbReference>
<protein>
    <submittedName>
        <fullName evidence="3">FAD-dependent oxidoreductase</fullName>
    </submittedName>
</protein>
<dbReference type="PANTHER" id="PTHR42842:SF3">
    <property type="entry name" value="FAD_NAD(P)-BINDING OXIDOREDUCTASE FAMILY PROTEIN"/>
    <property type="match status" value="1"/>
</dbReference>
<dbReference type="PRINTS" id="PR00419">
    <property type="entry name" value="ADXRDTASE"/>
</dbReference>
<dbReference type="RefSeq" id="WP_114533145.1">
    <property type="nucleotide sequence ID" value="NZ_JADNER010000011.1"/>
</dbReference>
<gene>
    <name evidence="3" type="ORF">C1875_04080</name>
</gene>
<dbReference type="SUPFAM" id="SSF51905">
    <property type="entry name" value="FAD/NAD(P)-binding domain"/>
    <property type="match status" value="1"/>
</dbReference>
<dbReference type="Proteomes" id="UP000253970">
    <property type="component" value="Unassembled WGS sequence"/>
</dbReference>
<dbReference type="AlphaFoldDB" id="A0A369MJC4"/>
<dbReference type="GO" id="GO:0016491">
    <property type="term" value="F:oxidoreductase activity"/>
    <property type="evidence" value="ECO:0007669"/>
    <property type="project" value="InterPro"/>
</dbReference>
<evidence type="ECO:0000313" key="4">
    <source>
        <dbReference type="Proteomes" id="UP000253970"/>
    </source>
</evidence>
<evidence type="ECO:0000313" key="3">
    <source>
        <dbReference type="EMBL" id="RDB72232.1"/>
    </source>
</evidence>
<sequence length="568" mass="58942">MLEVSNVKLPLDAGLPEGGGLVRAAAAAALGVAEGDVRTVRTVKRSVDARKKRDVHFVATLGVELVDEAAEERALAVAIARGGAGAIVGTHVKRHEPYEPLDVPLRAAAAANAGEPRPIVVGAGPAGLFCALYLARAGLRPLVLERGGDVDERLAAVDAFAAGGDLDPQTNIQFGEGGAGTFSDGKLTTNIKNPMARHVLRWFVDAGAPEEILWQAKPHIGTDLLVDVVRTMRRQIEDAGGEVRFHAQFAGVRFAGGAVADVDVLDGRTGAAERMAARRVVLACGHSARDTFEAVHAAGVTMEQKPFSVGVRIEHSQEAVNRAQYGDAAAHPALGAADYKLSAHLPSGRGVYTFCMCPGGEVVCAASEEGGVVVNGMSRFARDGSNANAALLVGVGPEDFGSDHPLAGVELQRRMEQAAYRAAIAAGGAAYQAPAQTVGDFLAGRAGGASAKARPTYARGVAWCDLRQCLPGFAADAIAEALPLLDRRLHGFADEDAVMTGVETRSSSPVRIVRDDALQARVEDAPDDAPESGLYPCGEGAGYAGGIMSAACDGLRVARVLADAFESR</sequence>
<reference evidence="3 4" key="1">
    <citation type="journal article" date="2018" name="Elife">
        <title>Discovery and characterization of a prevalent human gut bacterial enzyme sufficient for the inactivation of a family of plant toxins.</title>
        <authorList>
            <person name="Koppel N."/>
            <person name="Bisanz J.E."/>
            <person name="Pandelia M.E."/>
            <person name="Turnbaugh P.J."/>
            <person name="Balskus E.P."/>
        </authorList>
    </citation>
    <scope>NUCLEOTIDE SEQUENCE [LARGE SCALE GENOMIC DNA]</scope>
    <source>
        <strain evidence="3 4">W1 BHI 6</strain>
    </source>
</reference>
<proteinExistence type="predicted"/>
<dbReference type="EMBL" id="PPTU01000004">
    <property type="protein sequence ID" value="RDB72232.1"/>
    <property type="molecule type" value="Genomic_DNA"/>
</dbReference>
<comment type="caution">
    <text evidence="3">The sequence shown here is derived from an EMBL/GenBank/DDBJ whole genome shotgun (WGS) entry which is preliminary data.</text>
</comment>
<dbReference type="Pfam" id="PF21688">
    <property type="entry name" value="FAD-depend_C"/>
    <property type="match status" value="1"/>
</dbReference>
<dbReference type="PANTHER" id="PTHR42842">
    <property type="entry name" value="FAD/NAD(P)-BINDING OXIDOREDUCTASE"/>
    <property type="match status" value="1"/>
</dbReference>
<name>A0A369MJC4_EGGLN</name>
<feature type="domain" description="FAD/NAD(P)-binding" evidence="1">
    <location>
        <begin position="119"/>
        <end position="294"/>
    </location>
</feature>
<evidence type="ECO:0000259" key="1">
    <source>
        <dbReference type="Pfam" id="PF07992"/>
    </source>
</evidence>
<dbReference type="InterPro" id="IPR049516">
    <property type="entry name" value="FAD-depend_C"/>
</dbReference>
<dbReference type="Gene3D" id="3.50.50.60">
    <property type="entry name" value="FAD/NAD(P)-binding domain"/>
    <property type="match status" value="2"/>
</dbReference>
<feature type="domain" description="FAD-dependent protein C-terminal" evidence="2">
    <location>
        <begin position="306"/>
        <end position="506"/>
    </location>
</feature>
<dbReference type="Gene3D" id="3.30.70.2700">
    <property type="match status" value="1"/>
</dbReference>
<evidence type="ECO:0000259" key="2">
    <source>
        <dbReference type="Pfam" id="PF21688"/>
    </source>
</evidence>